<keyword evidence="1" id="KW-0695">RNA-directed DNA polymerase</keyword>
<accession>A0A4C1YAV8</accession>
<gene>
    <name evidence="1" type="primary">RTase</name>
    <name evidence="1" type="ORF">EVAR_49761_1</name>
</gene>
<keyword evidence="2" id="KW-1185">Reference proteome</keyword>
<evidence type="ECO:0000313" key="1">
    <source>
        <dbReference type="EMBL" id="GBP72170.1"/>
    </source>
</evidence>
<comment type="caution">
    <text evidence="1">The sequence shown here is derived from an EMBL/GenBank/DDBJ whole genome shotgun (WGS) entry which is preliminary data.</text>
</comment>
<reference evidence="1 2" key="1">
    <citation type="journal article" date="2019" name="Commun. Biol.">
        <title>The bagworm genome reveals a unique fibroin gene that provides high tensile strength.</title>
        <authorList>
            <person name="Kono N."/>
            <person name="Nakamura H."/>
            <person name="Ohtoshi R."/>
            <person name="Tomita M."/>
            <person name="Numata K."/>
            <person name="Arakawa K."/>
        </authorList>
    </citation>
    <scope>NUCLEOTIDE SEQUENCE [LARGE SCALE GENOMIC DNA]</scope>
</reference>
<name>A0A4C1YAV8_EUMVA</name>
<dbReference type="AlphaFoldDB" id="A0A4C1YAV8"/>
<dbReference type="GO" id="GO:0003964">
    <property type="term" value="F:RNA-directed DNA polymerase activity"/>
    <property type="evidence" value="ECO:0007669"/>
    <property type="project" value="UniProtKB-KW"/>
</dbReference>
<dbReference type="OrthoDB" id="6778023at2759"/>
<organism evidence="1 2">
    <name type="scientific">Eumeta variegata</name>
    <name type="common">Bagworm moth</name>
    <name type="synonym">Eumeta japonica</name>
    <dbReference type="NCBI Taxonomy" id="151549"/>
    <lineage>
        <taxon>Eukaryota</taxon>
        <taxon>Metazoa</taxon>
        <taxon>Ecdysozoa</taxon>
        <taxon>Arthropoda</taxon>
        <taxon>Hexapoda</taxon>
        <taxon>Insecta</taxon>
        <taxon>Pterygota</taxon>
        <taxon>Neoptera</taxon>
        <taxon>Endopterygota</taxon>
        <taxon>Lepidoptera</taxon>
        <taxon>Glossata</taxon>
        <taxon>Ditrysia</taxon>
        <taxon>Tineoidea</taxon>
        <taxon>Psychidae</taxon>
        <taxon>Oiketicinae</taxon>
        <taxon>Eumeta</taxon>
    </lineage>
</organism>
<dbReference type="EMBL" id="BGZK01001135">
    <property type="protein sequence ID" value="GBP72170.1"/>
    <property type="molecule type" value="Genomic_DNA"/>
</dbReference>
<dbReference type="Proteomes" id="UP000299102">
    <property type="component" value="Unassembled WGS sequence"/>
</dbReference>
<keyword evidence="1" id="KW-0548">Nucleotidyltransferase</keyword>
<evidence type="ECO:0000313" key="2">
    <source>
        <dbReference type="Proteomes" id="UP000299102"/>
    </source>
</evidence>
<proteinExistence type="predicted"/>
<keyword evidence="1" id="KW-0808">Transferase</keyword>
<protein>
    <submittedName>
        <fullName evidence="1">Probable RNA-directed DNA polymerase from transposon BS</fullName>
    </submittedName>
</protein>
<sequence length="199" mass="22428">MLQYKQVLNSVQYTYTPTFALSLWLTNCRRLCCLEDGSRDATKPWDKEETADAPSINCSGIGVSVAFSTVIDNLKDDLDPIIHEEISKHIKALKIREAPVMDSICSNALKCFSAPFVALLVAIFNACIENCYFPTAWKEAVVIGIPKPRKLRDLRSTVLYEPPPPHHFCRRPRNILLDPSDDFTVVVEKLTEANKMAKD</sequence>